<organism evidence="2 3">
    <name type="scientific">Patella caerulea</name>
    <name type="common">Rayed Mediterranean limpet</name>
    <dbReference type="NCBI Taxonomy" id="87958"/>
    <lineage>
        <taxon>Eukaryota</taxon>
        <taxon>Metazoa</taxon>
        <taxon>Spiralia</taxon>
        <taxon>Lophotrochozoa</taxon>
        <taxon>Mollusca</taxon>
        <taxon>Gastropoda</taxon>
        <taxon>Patellogastropoda</taxon>
        <taxon>Patelloidea</taxon>
        <taxon>Patellidae</taxon>
        <taxon>Patella</taxon>
    </lineage>
</organism>
<dbReference type="InterPro" id="IPR011333">
    <property type="entry name" value="SKP1/BTB/POZ_sf"/>
</dbReference>
<dbReference type="SUPFAM" id="SSF54695">
    <property type="entry name" value="POZ domain"/>
    <property type="match status" value="1"/>
</dbReference>
<dbReference type="PANTHER" id="PTHR46965">
    <property type="entry name" value="BTB/POZ DOMAIN-CONTAINING PROTEIN 19"/>
    <property type="match status" value="1"/>
</dbReference>
<dbReference type="SMART" id="SM00875">
    <property type="entry name" value="BACK"/>
    <property type="match status" value="1"/>
</dbReference>
<evidence type="ECO:0000313" key="3">
    <source>
        <dbReference type="Proteomes" id="UP001347796"/>
    </source>
</evidence>
<dbReference type="PROSITE" id="PS50097">
    <property type="entry name" value="BTB"/>
    <property type="match status" value="1"/>
</dbReference>
<dbReference type="CDD" id="cd18294">
    <property type="entry name" value="BTB_POZ_BTBD19"/>
    <property type="match status" value="1"/>
</dbReference>
<dbReference type="Pfam" id="PF00651">
    <property type="entry name" value="BTB"/>
    <property type="match status" value="1"/>
</dbReference>
<gene>
    <name evidence="2" type="ORF">SNE40_013957</name>
</gene>
<keyword evidence="3" id="KW-1185">Reference proteome</keyword>
<dbReference type="PANTHER" id="PTHR46965:SF1">
    <property type="entry name" value="BTB_POZ DOMAIN-CONTAINING PROTEIN 19"/>
    <property type="match status" value="1"/>
</dbReference>
<dbReference type="Gene3D" id="3.30.710.10">
    <property type="entry name" value="Potassium Channel Kv1.1, Chain A"/>
    <property type="match status" value="1"/>
</dbReference>
<reference evidence="2 3" key="1">
    <citation type="submission" date="2024-01" db="EMBL/GenBank/DDBJ databases">
        <title>The genome of the rayed Mediterranean limpet Patella caerulea (Linnaeus, 1758).</title>
        <authorList>
            <person name="Anh-Thu Weber A."/>
            <person name="Halstead-Nussloch G."/>
        </authorList>
    </citation>
    <scope>NUCLEOTIDE SEQUENCE [LARGE SCALE GENOMIC DNA]</scope>
    <source>
        <strain evidence="2">AATW-2023a</strain>
        <tissue evidence="2">Whole specimen</tissue>
    </source>
</reference>
<sequence>MALHEKVMKGDISDFANHMKKMVNNKENSDIKFMIGPNKQSVYAHRCILSSRCAVFKAMFSEHVGNNKHTTNDKDVPLVLTETSPEVFLAMLEFIYTNCISISSKIAVDVLASSLEYGLDELKRLCSSYLVEILNTNNACDTLQAAVLYSQDDLKDKTIQFIDQHTAEVFRSKGFQELSADSLATILKSDNLAIDEMELYKSVKEWATVNSAVDGKPIKEVGQQFVSLIRLPLLSPEELANLEEENKKENFIPVESFAFAWKVHALKHGEKGNPLTTKRKGTNPRDVHKYIDNSK</sequence>
<evidence type="ECO:0000313" key="2">
    <source>
        <dbReference type="EMBL" id="KAK6175504.1"/>
    </source>
</evidence>
<evidence type="ECO:0000259" key="1">
    <source>
        <dbReference type="PROSITE" id="PS50097"/>
    </source>
</evidence>
<dbReference type="CDD" id="cd18494">
    <property type="entry name" value="BACK_BTBD19"/>
    <property type="match status" value="1"/>
</dbReference>
<dbReference type="InterPro" id="IPR000210">
    <property type="entry name" value="BTB/POZ_dom"/>
</dbReference>
<dbReference type="Proteomes" id="UP001347796">
    <property type="component" value="Unassembled WGS sequence"/>
</dbReference>
<dbReference type="AlphaFoldDB" id="A0AAN8JJ90"/>
<dbReference type="Pfam" id="PF07707">
    <property type="entry name" value="BACK"/>
    <property type="match status" value="1"/>
</dbReference>
<name>A0AAN8JJ90_PATCE</name>
<feature type="domain" description="BTB" evidence="1">
    <location>
        <begin position="29"/>
        <end position="104"/>
    </location>
</feature>
<dbReference type="InterPro" id="IPR042846">
    <property type="entry name" value="BTBD19"/>
</dbReference>
<dbReference type="SMART" id="SM00225">
    <property type="entry name" value="BTB"/>
    <property type="match status" value="1"/>
</dbReference>
<dbReference type="Gene3D" id="1.25.40.420">
    <property type="match status" value="1"/>
</dbReference>
<proteinExistence type="predicted"/>
<dbReference type="EMBL" id="JAZGQO010000010">
    <property type="protein sequence ID" value="KAK6175504.1"/>
    <property type="molecule type" value="Genomic_DNA"/>
</dbReference>
<dbReference type="InterPro" id="IPR011705">
    <property type="entry name" value="BACK"/>
</dbReference>
<accession>A0AAN8JJ90</accession>
<comment type="caution">
    <text evidence="2">The sequence shown here is derived from an EMBL/GenBank/DDBJ whole genome shotgun (WGS) entry which is preliminary data.</text>
</comment>
<protein>
    <recommendedName>
        <fullName evidence="1">BTB domain-containing protein</fullName>
    </recommendedName>
</protein>